<sequence>MEKLAEMNARSGDYGRNPNTGESLLDEAINRRARKKGQWKHEEYTYDYVLFDREGYITACLEAGRPIVITWVSSSIRLNCRDHQDIFGIPDIVSIEEIPTLFTGVKGMRSLRIFLIPYLITGYDIPERLERDEEPLVPFTAKDIELLKEVH</sequence>
<dbReference type="EMBL" id="BARW01023759">
    <property type="protein sequence ID" value="GAI99433.1"/>
    <property type="molecule type" value="Genomic_DNA"/>
</dbReference>
<gene>
    <name evidence="2" type="ORF">S12H4_39333</name>
</gene>
<comment type="caution">
    <text evidence="2">The sequence shown here is derived from an EMBL/GenBank/DDBJ whole genome shotgun (WGS) entry which is preliminary data.</text>
</comment>
<feature type="region of interest" description="Disordered" evidence="1">
    <location>
        <begin position="1"/>
        <end position="21"/>
    </location>
</feature>
<reference evidence="2" key="1">
    <citation type="journal article" date="2014" name="Front. Microbiol.">
        <title>High frequency of phylogenetically diverse reductive dehalogenase-homologous genes in deep subseafloor sedimentary metagenomes.</title>
        <authorList>
            <person name="Kawai M."/>
            <person name="Futagami T."/>
            <person name="Toyoda A."/>
            <person name="Takaki Y."/>
            <person name="Nishi S."/>
            <person name="Hori S."/>
            <person name="Arai W."/>
            <person name="Tsubouchi T."/>
            <person name="Morono Y."/>
            <person name="Uchiyama I."/>
            <person name="Ito T."/>
            <person name="Fujiyama A."/>
            <person name="Inagaki F."/>
            <person name="Takami H."/>
        </authorList>
    </citation>
    <scope>NUCLEOTIDE SEQUENCE</scope>
    <source>
        <strain evidence="2">Expedition CK06-06</strain>
    </source>
</reference>
<evidence type="ECO:0000313" key="2">
    <source>
        <dbReference type="EMBL" id="GAI99433.1"/>
    </source>
</evidence>
<dbReference type="AlphaFoldDB" id="X1T2J5"/>
<feature type="non-terminal residue" evidence="2">
    <location>
        <position position="151"/>
    </location>
</feature>
<organism evidence="2">
    <name type="scientific">marine sediment metagenome</name>
    <dbReference type="NCBI Taxonomy" id="412755"/>
    <lineage>
        <taxon>unclassified sequences</taxon>
        <taxon>metagenomes</taxon>
        <taxon>ecological metagenomes</taxon>
    </lineage>
</organism>
<accession>X1T2J5</accession>
<evidence type="ECO:0000256" key="1">
    <source>
        <dbReference type="SAM" id="MobiDB-lite"/>
    </source>
</evidence>
<protein>
    <submittedName>
        <fullName evidence="2">Uncharacterized protein</fullName>
    </submittedName>
</protein>
<name>X1T2J5_9ZZZZ</name>
<proteinExistence type="predicted"/>